<comment type="caution">
    <text evidence="1">The sequence shown here is derived from an EMBL/GenBank/DDBJ whole genome shotgun (WGS) entry which is preliminary data.</text>
</comment>
<accession>A0AAV8ZFV2</accession>
<proteinExistence type="predicted"/>
<evidence type="ECO:0000313" key="1">
    <source>
        <dbReference type="EMBL" id="KAJ8962437.1"/>
    </source>
</evidence>
<dbReference type="EMBL" id="JANEYF010001590">
    <property type="protein sequence ID" value="KAJ8962437.1"/>
    <property type="molecule type" value="Genomic_DNA"/>
</dbReference>
<protein>
    <submittedName>
        <fullName evidence="1">Uncharacterized protein</fullName>
    </submittedName>
</protein>
<gene>
    <name evidence="1" type="ORF">NQ314_005733</name>
</gene>
<dbReference type="AlphaFoldDB" id="A0AAV8ZFV2"/>
<sequence length="162" mass="19224">MIDAVQNDRVLAAENILQKLRDPLTIFFFQFLQLSLPFFTKINREMQSEKPKIQELHSNVTAMYKTLLECYIKRQIILKTPVHQINYENPHNFRPLNEIYLGAQIAMRIDNLDQNQAHILRTRCLDFFIEGATQINQRFDFNSEVLKNMNIINPSTPFRRKI</sequence>
<organism evidence="1 2">
    <name type="scientific">Rhamnusium bicolor</name>
    <dbReference type="NCBI Taxonomy" id="1586634"/>
    <lineage>
        <taxon>Eukaryota</taxon>
        <taxon>Metazoa</taxon>
        <taxon>Ecdysozoa</taxon>
        <taxon>Arthropoda</taxon>
        <taxon>Hexapoda</taxon>
        <taxon>Insecta</taxon>
        <taxon>Pterygota</taxon>
        <taxon>Neoptera</taxon>
        <taxon>Endopterygota</taxon>
        <taxon>Coleoptera</taxon>
        <taxon>Polyphaga</taxon>
        <taxon>Cucujiformia</taxon>
        <taxon>Chrysomeloidea</taxon>
        <taxon>Cerambycidae</taxon>
        <taxon>Lepturinae</taxon>
        <taxon>Rhagiini</taxon>
        <taxon>Rhamnusium</taxon>
    </lineage>
</organism>
<evidence type="ECO:0000313" key="2">
    <source>
        <dbReference type="Proteomes" id="UP001162156"/>
    </source>
</evidence>
<reference evidence="1" key="1">
    <citation type="journal article" date="2023" name="Insect Mol. Biol.">
        <title>Genome sequencing provides insights into the evolution of gene families encoding plant cell wall-degrading enzymes in longhorned beetles.</title>
        <authorList>
            <person name="Shin N.R."/>
            <person name="Okamura Y."/>
            <person name="Kirsch R."/>
            <person name="Pauchet Y."/>
        </authorList>
    </citation>
    <scope>NUCLEOTIDE SEQUENCE</scope>
    <source>
        <strain evidence="1">RBIC_L_NR</strain>
    </source>
</reference>
<name>A0AAV8ZFV2_9CUCU</name>
<dbReference type="Proteomes" id="UP001162156">
    <property type="component" value="Unassembled WGS sequence"/>
</dbReference>
<keyword evidence="2" id="KW-1185">Reference proteome</keyword>